<sequence>MATMKAESLFARLCERHPELSGEQYRVFSSTLQNLVIVVGDRLVFRFPLTSDTTSLRLEQRMLPKLGTHVPLPIPQFRYASGRKDKLCYVGYPIIPGEPLGAKRLESLNERQRQTAAKQIAEFLSALHSFDGDSMTRVDTNRFRSEWRKNWSAYYRAMELYVFPRIERRERLWIMHVFYEFLYPSDHFRFTPCLLHGDFKNDHIFHDPATGKLTGIIDFGSLRMGDPAYDYHDICLSYGEPFTRTVLDYYKGPSDRTFLRRVTGFYAHIIRFSSLVRAVQRKDWDKFALRLEWLKGKARELDE</sequence>
<dbReference type="InterPro" id="IPR002575">
    <property type="entry name" value="Aminoglycoside_PTrfase"/>
</dbReference>
<organism evidence="2 3">
    <name type="scientific">Paenibacillus hemerocallicola</name>
    <dbReference type="NCBI Taxonomy" id="1172614"/>
    <lineage>
        <taxon>Bacteria</taxon>
        <taxon>Bacillati</taxon>
        <taxon>Bacillota</taxon>
        <taxon>Bacilli</taxon>
        <taxon>Bacillales</taxon>
        <taxon>Paenibacillaceae</taxon>
        <taxon>Paenibacillus</taxon>
    </lineage>
</organism>
<proteinExistence type="predicted"/>
<gene>
    <name evidence="2" type="ORF">FE784_09910</name>
</gene>
<dbReference type="PANTHER" id="PTHR21310">
    <property type="entry name" value="AMINOGLYCOSIDE PHOSPHOTRANSFERASE-RELATED-RELATED"/>
    <property type="match status" value="1"/>
</dbReference>
<dbReference type="SUPFAM" id="SSF56112">
    <property type="entry name" value="Protein kinase-like (PK-like)"/>
    <property type="match status" value="1"/>
</dbReference>
<dbReference type="InterPro" id="IPR016259">
    <property type="entry name" value="Hygromycin-B_Kinase"/>
</dbReference>
<name>A0A5C4TC99_9BACL</name>
<dbReference type="PANTHER" id="PTHR21310:SF15">
    <property type="entry name" value="AMINOGLYCOSIDE PHOSPHOTRANSFERASE DOMAIN-CONTAINING PROTEIN"/>
    <property type="match status" value="1"/>
</dbReference>
<dbReference type="EMBL" id="VDCQ01000010">
    <property type="protein sequence ID" value="TNJ66565.1"/>
    <property type="molecule type" value="Genomic_DNA"/>
</dbReference>
<evidence type="ECO:0000313" key="2">
    <source>
        <dbReference type="EMBL" id="TNJ66565.1"/>
    </source>
</evidence>
<dbReference type="AlphaFoldDB" id="A0A5C4TC99"/>
<accession>A0A5C4TC99</accession>
<dbReference type="RefSeq" id="WP_139602029.1">
    <property type="nucleotide sequence ID" value="NZ_VDCQ01000010.1"/>
</dbReference>
<evidence type="ECO:0000259" key="1">
    <source>
        <dbReference type="Pfam" id="PF01636"/>
    </source>
</evidence>
<dbReference type="PIRSF" id="PIRSF000707">
    <property type="entry name" value="Hygromycin-B_kinase"/>
    <property type="match status" value="1"/>
</dbReference>
<dbReference type="GO" id="GO:0016740">
    <property type="term" value="F:transferase activity"/>
    <property type="evidence" value="ECO:0007669"/>
    <property type="project" value="UniProtKB-KW"/>
</dbReference>
<keyword evidence="2" id="KW-0808">Transferase</keyword>
<dbReference type="InterPro" id="IPR051678">
    <property type="entry name" value="AGP_Transferase"/>
</dbReference>
<evidence type="ECO:0000313" key="3">
    <source>
        <dbReference type="Proteomes" id="UP000307943"/>
    </source>
</evidence>
<dbReference type="OrthoDB" id="3806873at2"/>
<dbReference type="Gene3D" id="3.30.200.20">
    <property type="entry name" value="Phosphorylase Kinase, domain 1"/>
    <property type="match status" value="1"/>
</dbReference>
<keyword evidence="3" id="KW-1185">Reference proteome</keyword>
<dbReference type="InterPro" id="IPR011009">
    <property type="entry name" value="Kinase-like_dom_sf"/>
</dbReference>
<comment type="caution">
    <text evidence="2">The sequence shown here is derived from an EMBL/GenBank/DDBJ whole genome shotgun (WGS) entry which is preliminary data.</text>
</comment>
<feature type="domain" description="Aminoglycoside phosphotransferase" evidence="1">
    <location>
        <begin position="26"/>
        <end position="250"/>
    </location>
</feature>
<dbReference type="Pfam" id="PF01636">
    <property type="entry name" value="APH"/>
    <property type="match status" value="1"/>
</dbReference>
<reference evidence="2 3" key="1">
    <citation type="submission" date="2019-05" db="EMBL/GenBank/DDBJ databases">
        <title>We sequenced the genome of Paenibacillus hemerocallicola KCTC 33185 for further insight into its adaptation and study the phylogeny of Paenibacillus.</title>
        <authorList>
            <person name="Narsing Rao M.P."/>
        </authorList>
    </citation>
    <scope>NUCLEOTIDE SEQUENCE [LARGE SCALE GENOMIC DNA]</scope>
    <source>
        <strain evidence="2 3">KCTC 33185</strain>
    </source>
</reference>
<protein>
    <submittedName>
        <fullName evidence="2">Aminoglycoside phosphotransferase family protein</fullName>
    </submittedName>
</protein>
<dbReference type="Proteomes" id="UP000307943">
    <property type="component" value="Unassembled WGS sequence"/>
</dbReference>
<dbReference type="Gene3D" id="3.90.1200.10">
    <property type="match status" value="1"/>
</dbReference>